<reference evidence="3" key="2">
    <citation type="submission" date="2020-04" db="EMBL/GenBank/DDBJ databases">
        <authorList>
            <consortium name="NCBI Genome Project"/>
        </authorList>
    </citation>
    <scope>NUCLEOTIDE SEQUENCE</scope>
    <source>
        <strain evidence="3">CBS 342.82</strain>
    </source>
</reference>
<dbReference type="GeneID" id="54356798"/>
<feature type="compositionally biased region" description="Basic and acidic residues" evidence="1">
    <location>
        <begin position="74"/>
        <end position="85"/>
    </location>
</feature>
<dbReference type="AlphaFoldDB" id="A0A6J3MGI4"/>
<accession>A0A6J3MGI4</accession>
<organism evidence="3">
    <name type="scientific">Dissoconium aciculare CBS 342.82</name>
    <dbReference type="NCBI Taxonomy" id="1314786"/>
    <lineage>
        <taxon>Eukaryota</taxon>
        <taxon>Fungi</taxon>
        <taxon>Dikarya</taxon>
        <taxon>Ascomycota</taxon>
        <taxon>Pezizomycotina</taxon>
        <taxon>Dothideomycetes</taxon>
        <taxon>Dothideomycetidae</taxon>
        <taxon>Mycosphaerellales</taxon>
        <taxon>Dissoconiaceae</taxon>
        <taxon>Dissoconium</taxon>
    </lineage>
</organism>
<reference evidence="3" key="3">
    <citation type="submission" date="2025-08" db="UniProtKB">
        <authorList>
            <consortium name="RefSeq"/>
        </authorList>
    </citation>
    <scope>IDENTIFICATION</scope>
    <source>
        <strain evidence="3">CBS 342.82</strain>
    </source>
</reference>
<name>A0A6J3MGI4_9PEZI</name>
<gene>
    <name evidence="3" type="ORF">K489DRAFT_125492</name>
</gene>
<reference evidence="3" key="1">
    <citation type="submission" date="2020-01" db="EMBL/GenBank/DDBJ databases">
        <authorList>
            <consortium name="DOE Joint Genome Institute"/>
            <person name="Haridas S."/>
            <person name="Albert R."/>
            <person name="Binder M."/>
            <person name="Bloem J."/>
            <person name="Labutti K."/>
            <person name="Salamov A."/>
            <person name="Andreopoulos B."/>
            <person name="Baker S.E."/>
            <person name="Barry K."/>
            <person name="Bills G."/>
            <person name="Bluhm B.H."/>
            <person name="Cannon C."/>
            <person name="Castanera R."/>
            <person name="Culley D.E."/>
            <person name="Daum C."/>
            <person name="Ezra D."/>
            <person name="Gonzalez J.B."/>
            <person name="Henrissat B."/>
            <person name="Kuo A."/>
            <person name="Liang C."/>
            <person name="Lipzen A."/>
            <person name="Lutzoni F."/>
            <person name="Magnuson J."/>
            <person name="Mondo S."/>
            <person name="Nolan M."/>
            <person name="Ohm R."/>
            <person name="Pangilinan J."/>
            <person name="Park H.-J."/>
            <person name="Ramirez L."/>
            <person name="Alfaro M."/>
            <person name="Sun H."/>
            <person name="Tritt A."/>
            <person name="Yoshinaga Y."/>
            <person name="Zwiers L.-H."/>
            <person name="Turgeon B.G."/>
            <person name="Goodwin S.B."/>
            <person name="Spatafora J.W."/>
            <person name="Crous P.W."/>
            <person name="Grigoriev I.V."/>
        </authorList>
    </citation>
    <scope>NUCLEOTIDE SEQUENCE</scope>
    <source>
        <strain evidence="3">CBS 342.82</strain>
    </source>
</reference>
<dbReference type="OrthoDB" id="3649678at2759"/>
<feature type="region of interest" description="Disordered" evidence="1">
    <location>
        <begin position="28"/>
        <end position="85"/>
    </location>
</feature>
<dbReference type="Proteomes" id="UP000504637">
    <property type="component" value="Unplaced"/>
</dbReference>
<proteinExistence type="predicted"/>
<feature type="compositionally biased region" description="Polar residues" evidence="1">
    <location>
        <begin position="31"/>
        <end position="41"/>
    </location>
</feature>
<feature type="region of interest" description="Disordered" evidence="1">
    <location>
        <begin position="1"/>
        <end position="20"/>
    </location>
</feature>
<dbReference type="RefSeq" id="XP_033463825.1">
    <property type="nucleotide sequence ID" value="XM_033598999.1"/>
</dbReference>
<feature type="compositionally biased region" description="Basic and acidic residues" evidence="1">
    <location>
        <begin position="42"/>
        <end position="63"/>
    </location>
</feature>
<sequence>MTQGMKDALKGQGGGLQSTSTIIGDLAAGNETVSIRGNNSEKTTKSKDTSAGENNVEERKESSTKGGDQIVNKETGRVDHLGLGQ</sequence>
<keyword evidence="2" id="KW-1185">Reference proteome</keyword>
<evidence type="ECO:0000313" key="2">
    <source>
        <dbReference type="Proteomes" id="UP000504637"/>
    </source>
</evidence>
<evidence type="ECO:0000313" key="3">
    <source>
        <dbReference type="RefSeq" id="XP_033463825.1"/>
    </source>
</evidence>
<protein>
    <submittedName>
        <fullName evidence="3">Uncharacterized protein</fullName>
    </submittedName>
</protein>
<evidence type="ECO:0000256" key="1">
    <source>
        <dbReference type="SAM" id="MobiDB-lite"/>
    </source>
</evidence>